<dbReference type="AlphaFoldDB" id="A0A1G9DN14"/>
<proteinExistence type="predicted"/>
<accession>A0A1G9DN14</accession>
<dbReference type="Proteomes" id="UP000199213">
    <property type="component" value="Unassembled WGS sequence"/>
</dbReference>
<reference evidence="3" key="1">
    <citation type="submission" date="2016-10" db="EMBL/GenBank/DDBJ databases">
        <authorList>
            <person name="Varghese N."/>
            <person name="Submissions S."/>
        </authorList>
    </citation>
    <scope>NUCLEOTIDE SEQUENCE [LARGE SCALE GENOMIC DNA]</scope>
    <source>
        <strain evidence="3">DSM 45460</strain>
    </source>
</reference>
<name>A0A1G9DN14_ACTMZ</name>
<feature type="region of interest" description="Disordered" evidence="1">
    <location>
        <begin position="189"/>
        <end position="241"/>
    </location>
</feature>
<feature type="compositionally biased region" description="Polar residues" evidence="1">
    <location>
        <begin position="213"/>
        <end position="232"/>
    </location>
</feature>
<sequence>MSHAGTYLVVAAGTAVVLLRLGGRHGSHDPVAVRPRLGARETETGPERARRGLRSTRTLGAVAARHIPTLTGGFGPRKHLPGRVAHGMADPNAVHDLGPLRAELPRLAVASVRRQFLAKSPGPRCGAESHHDRSGNSHHPRSRTDRGFSRATLARTPETLCSTYPMSPDPQREPCERFRQVRARDNHGVDFVPGHRFGSAGHTRSANPRAYSQARTPSASGRKTTSIATSISPAAGSPNGM</sequence>
<evidence type="ECO:0000313" key="2">
    <source>
        <dbReference type="EMBL" id="SDK65259.1"/>
    </source>
</evidence>
<dbReference type="EMBL" id="FNFM01000010">
    <property type="protein sequence ID" value="SDK65259.1"/>
    <property type="molecule type" value="Genomic_DNA"/>
</dbReference>
<protein>
    <submittedName>
        <fullName evidence="2">Uncharacterized protein</fullName>
    </submittedName>
</protein>
<evidence type="ECO:0000256" key="1">
    <source>
        <dbReference type="SAM" id="MobiDB-lite"/>
    </source>
</evidence>
<gene>
    <name evidence="2" type="ORF">SAMN04487820_110196</name>
</gene>
<organism evidence="2 3">
    <name type="scientific">Actinopolyspora mzabensis</name>
    <dbReference type="NCBI Taxonomy" id="995066"/>
    <lineage>
        <taxon>Bacteria</taxon>
        <taxon>Bacillati</taxon>
        <taxon>Actinomycetota</taxon>
        <taxon>Actinomycetes</taxon>
        <taxon>Actinopolysporales</taxon>
        <taxon>Actinopolysporaceae</taxon>
        <taxon>Actinopolyspora</taxon>
    </lineage>
</organism>
<keyword evidence="3" id="KW-1185">Reference proteome</keyword>
<evidence type="ECO:0000313" key="3">
    <source>
        <dbReference type="Proteomes" id="UP000199213"/>
    </source>
</evidence>
<feature type="region of interest" description="Disordered" evidence="1">
    <location>
        <begin position="119"/>
        <end position="173"/>
    </location>
</feature>